<feature type="domain" description="HTH araC/xylS-type" evidence="1">
    <location>
        <begin position="1"/>
        <end position="70"/>
    </location>
</feature>
<dbReference type="EMBL" id="JAERQJ010000019">
    <property type="protein sequence ID" value="MBL0686135.1"/>
    <property type="molecule type" value="Genomic_DNA"/>
</dbReference>
<sequence>MERSFKSYISVTIKEFSNIVRFNNAMKSIATFTNSSLLEIAFDMGFFHHSHMTYEFQRISGENPVILDNVVFLQNNPCLVR</sequence>
<evidence type="ECO:0000313" key="2">
    <source>
        <dbReference type="EMBL" id="MBL0686135.1"/>
    </source>
</evidence>
<gene>
    <name evidence="2" type="ORF">JJQ60_21605</name>
</gene>
<evidence type="ECO:0000259" key="1">
    <source>
        <dbReference type="PROSITE" id="PS01124"/>
    </source>
</evidence>
<proteinExistence type="predicted"/>
<dbReference type="Proteomes" id="UP000651057">
    <property type="component" value="Unassembled WGS sequence"/>
</dbReference>
<evidence type="ECO:0000313" key="3">
    <source>
        <dbReference type="Proteomes" id="UP000651057"/>
    </source>
</evidence>
<dbReference type="InterPro" id="IPR018060">
    <property type="entry name" value="HTH_AraC"/>
</dbReference>
<dbReference type="GO" id="GO:0003700">
    <property type="term" value="F:DNA-binding transcription factor activity"/>
    <property type="evidence" value="ECO:0007669"/>
    <property type="project" value="InterPro"/>
</dbReference>
<dbReference type="GO" id="GO:0043565">
    <property type="term" value="F:sequence-specific DNA binding"/>
    <property type="evidence" value="ECO:0007669"/>
    <property type="project" value="InterPro"/>
</dbReference>
<protein>
    <submittedName>
        <fullName evidence="2">AraC family transcriptional regulator</fullName>
    </submittedName>
</protein>
<accession>A0A937A779</accession>
<organism evidence="2 3">
    <name type="scientific">Aquimarina mytili</name>
    <dbReference type="NCBI Taxonomy" id="874423"/>
    <lineage>
        <taxon>Bacteria</taxon>
        <taxon>Pseudomonadati</taxon>
        <taxon>Bacteroidota</taxon>
        <taxon>Flavobacteriia</taxon>
        <taxon>Flavobacteriales</taxon>
        <taxon>Flavobacteriaceae</taxon>
        <taxon>Aquimarina</taxon>
    </lineage>
</organism>
<dbReference type="Gene3D" id="1.10.10.60">
    <property type="entry name" value="Homeodomain-like"/>
    <property type="match status" value="1"/>
</dbReference>
<dbReference type="Pfam" id="PF12833">
    <property type="entry name" value="HTH_18"/>
    <property type="match status" value="1"/>
</dbReference>
<keyword evidence="3" id="KW-1185">Reference proteome</keyword>
<name>A0A937A779_9FLAO</name>
<reference evidence="2" key="1">
    <citation type="submission" date="2021-01" db="EMBL/GenBank/DDBJ databases">
        <authorList>
            <person name="Zhong Y.L."/>
        </authorList>
    </citation>
    <scope>NUCLEOTIDE SEQUENCE</scope>
    <source>
        <strain evidence="2">KCTC 23302</strain>
    </source>
</reference>
<comment type="caution">
    <text evidence="2">The sequence shown here is derived from an EMBL/GenBank/DDBJ whole genome shotgun (WGS) entry which is preliminary data.</text>
</comment>
<dbReference type="PROSITE" id="PS01124">
    <property type="entry name" value="HTH_ARAC_FAMILY_2"/>
    <property type="match status" value="1"/>
</dbReference>
<dbReference type="AlphaFoldDB" id="A0A937A779"/>